<dbReference type="Gene3D" id="1.20.1600.10">
    <property type="entry name" value="Outer membrane efflux proteins (OEP)"/>
    <property type="match status" value="1"/>
</dbReference>
<keyword evidence="4" id="KW-1185">Reference proteome</keyword>
<dbReference type="InterPro" id="IPR003423">
    <property type="entry name" value="OMP_efflux"/>
</dbReference>
<keyword evidence="2" id="KW-0732">Signal</keyword>
<gene>
    <name evidence="3" type="ORF">Tel_06390</name>
</gene>
<feature type="signal peptide" evidence="2">
    <location>
        <begin position="1"/>
        <end position="21"/>
    </location>
</feature>
<proteinExistence type="inferred from homology"/>
<feature type="chain" id="PRO_5006604849" description="Transporter" evidence="2">
    <location>
        <begin position="22"/>
        <end position="435"/>
    </location>
</feature>
<protein>
    <recommendedName>
        <fullName evidence="5">Transporter</fullName>
    </recommendedName>
</protein>
<dbReference type="PANTHER" id="PTHR30203">
    <property type="entry name" value="OUTER MEMBRANE CATION EFFLUX PROTEIN"/>
    <property type="match status" value="1"/>
</dbReference>
<sequence length="435" mass="47092">MSLKRVFCAAVSVCLALPAWAVTAPATKTTPLSIAAGPAAQIDPALQIFIQQVWAESPALQKAQAELEAARAHAAGADKPLHNPVLELETERTEINTTTVGVSQTLDWSDKRDAASRIAAREVEAAQAQRDQARQRVAIDALNALADYYSAGEMQALALRRSQLMKGFIDVIDKRQAAGDVTALEANLAQVAYSEALMAQANSESALAEAEAALQAASGLAPPQWPGLPDRLSPPPEQADIAQLDALPELVALKKRLQAATARIDLARREGRIDPTVGLRAGREDSETLLGVTLEIPLFVRNNFQSGVRAAGRNAAAEEQAYRQAHRLAVGRLRAALGRYHHTSRAWRAWVSTGLQAHREQAALLERMWRAGELSATDFLVQAKQNIDTQVSATRLKGEVWQAFFEWLDATGQVEQWLGLTPESASRTNTFGAQQ</sequence>
<dbReference type="STRING" id="1748243.Tel_06390"/>
<dbReference type="SUPFAM" id="SSF56954">
    <property type="entry name" value="Outer membrane efflux proteins (OEP)"/>
    <property type="match status" value="1"/>
</dbReference>
<dbReference type="GO" id="GO:0015562">
    <property type="term" value="F:efflux transmembrane transporter activity"/>
    <property type="evidence" value="ECO:0007669"/>
    <property type="project" value="InterPro"/>
</dbReference>
<dbReference type="KEGG" id="tee:Tel_06390"/>
<reference evidence="3" key="1">
    <citation type="submission" date="2015-10" db="EMBL/GenBank/DDBJ databases">
        <title>Description of Candidatus Tenderia electrophaga gen. nov, sp. nov., an Uncultivated Electroautotroph from a Biocathode Enrichment.</title>
        <authorList>
            <person name="Eddie B.J."/>
            <person name="Malanoski A.P."/>
            <person name="Wang Z."/>
            <person name="Hall R.J."/>
            <person name="Oh S.D."/>
            <person name="Heiner C."/>
            <person name="Lin B."/>
            <person name="Strycharz-Glaven S.M."/>
        </authorList>
    </citation>
    <scope>NUCLEOTIDE SEQUENCE [LARGE SCALE GENOMIC DNA]</scope>
    <source>
        <strain evidence="3">NRL1</strain>
    </source>
</reference>
<dbReference type="PANTHER" id="PTHR30203:SF24">
    <property type="entry name" value="BLR4935 PROTEIN"/>
    <property type="match status" value="1"/>
</dbReference>
<comment type="similarity">
    <text evidence="1">Belongs to the outer membrane factor (OMF) (TC 1.B.17) family.</text>
</comment>
<evidence type="ECO:0000256" key="2">
    <source>
        <dbReference type="SAM" id="SignalP"/>
    </source>
</evidence>
<dbReference type="EMBL" id="CP013099">
    <property type="protein sequence ID" value="ALP52812.1"/>
    <property type="molecule type" value="Genomic_DNA"/>
</dbReference>
<evidence type="ECO:0000313" key="4">
    <source>
        <dbReference type="Proteomes" id="UP000055136"/>
    </source>
</evidence>
<accession>A0A0S2TCC5</accession>
<dbReference type="Pfam" id="PF02321">
    <property type="entry name" value="OEP"/>
    <property type="match status" value="2"/>
</dbReference>
<dbReference type="AlphaFoldDB" id="A0A0S2TCC5"/>
<name>A0A0S2TCC5_9GAMM</name>
<evidence type="ECO:0008006" key="5">
    <source>
        <dbReference type="Google" id="ProtNLM"/>
    </source>
</evidence>
<dbReference type="Proteomes" id="UP000055136">
    <property type="component" value="Chromosome"/>
</dbReference>
<evidence type="ECO:0000313" key="3">
    <source>
        <dbReference type="EMBL" id="ALP52812.1"/>
    </source>
</evidence>
<organism evidence="3 4">
    <name type="scientific">Candidatus Tenderia electrophaga</name>
    <dbReference type="NCBI Taxonomy" id="1748243"/>
    <lineage>
        <taxon>Bacteria</taxon>
        <taxon>Pseudomonadati</taxon>
        <taxon>Pseudomonadota</taxon>
        <taxon>Gammaproteobacteria</taxon>
        <taxon>Candidatus Tenderiales</taxon>
        <taxon>Candidatus Tenderiaceae</taxon>
        <taxon>Candidatus Tenderia</taxon>
    </lineage>
</organism>
<evidence type="ECO:0000256" key="1">
    <source>
        <dbReference type="ARBA" id="ARBA00007613"/>
    </source>
</evidence>
<dbReference type="InterPro" id="IPR010131">
    <property type="entry name" value="MdtP/NodT-like"/>
</dbReference>